<feature type="chain" id="PRO_5040478506" evidence="1">
    <location>
        <begin position="31"/>
        <end position="100"/>
    </location>
</feature>
<sequence>MSGDPPVGETIWSSALSILLFYHTLSLTTGGSHTPVTGVHCPPLRVKDWDLTQAARSNITGFNLVQRLLLWETPEVEKIWTPKGSLVLRLGKVSIATATR</sequence>
<keyword evidence="1" id="KW-0732">Signal</keyword>
<proteinExistence type="predicted"/>
<comment type="caution">
    <text evidence="2">The sequence shown here is derived from an EMBL/GenBank/DDBJ whole genome shotgun (WGS) entry which is preliminary data.</text>
</comment>
<dbReference type="EMBL" id="JAINUF010000024">
    <property type="protein sequence ID" value="KAJ8333314.1"/>
    <property type="molecule type" value="Genomic_DNA"/>
</dbReference>
<protein>
    <submittedName>
        <fullName evidence="2">Uncharacterized protein</fullName>
    </submittedName>
</protein>
<name>A0A9Q1IBA0_SYNKA</name>
<dbReference type="Proteomes" id="UP001152622">
    <property type="component" value="Chromosome 24"/>
</dbReference>
<accession>A0A9Q1IBA0</accession>
<evidence type="ECO:0000256" key="1">
    <source>
        <dbReference type="SAM" id="SignalP"/>
    </source>
</evidence>
<dbReference type="AlphaFoldDB" id="A0A9Q1IBA0"/>
<evidence type="ECO:0000313" key="2">
    <source>
        <dbReference type="EMBL" id="KAJ8333314.1"/>
    </source>
</evidence>
<reference evidence="2" key="1">
    <citation type="journal article" date="2023" name="Science">
        <title>Genome structures resolve the early diversification of teleost fishes.</title>
        <authorList>
            <person name="Parey E."/>
            <person name="Louis A."/>
            <person name="Montfort J."/>
            <person name="Bouchez O."/>
            <person name="Roques C."/>
            <person name="Iampietro C."/>
            <person name="Lluch J."/>
            <person name="Castinel A."/>
            <person name="Donnadieu C."/>
            <person name="Desvignes T."/>
            <person name="Floi Bucao C."/>
            <person name="Jouanno E."/>
            <person name="Wen M."/>
            <person name="Mejri S."/>
            <person name="Dirks R."/>
            <person name="Jansen H."/>
            <person name="Henkel C."/>
            <person name="Chen W.J."/>
            <person name="Zahm M."/>
            <person name="Cabau C."/>
            <person name="Klopp C."/>
            <person name="Thompson A.W."/>
            <person name="Robinson-Rechavi M."/>
            <person name="Braasch I."/>
            <person name="Lecointre G."/>
            <person name="Bobe J."/>
            <person name="Postlethwait J.H."/>
            <person name="Berthelot C."/>
            <person name="Roest Crollius H."/>
            <person name="Guiguen Y."/>
        </authorList>
    </citation>
    <scope>NUCLEOTIDE SEQUENCE</scope>
    <source>
        <strain evidence="2">WJC10195</strain>
    </source>
</reference>
<feature type="signal peptide" evidence="1">
    <location>
        <begin position="1"/>
        <end position="30"/>
    </location>
</feature>
<gene>
    <name evidence="2" type="ORF">SKAU_G00422100</name>
</gene>
<dbReference type="OrthoDB" id="8952056at2759"/>
<evidence type="ECO:0000313" key="3">
    <source>
        <dbReference type="Proteomes" id="UP001152622"/>
    </source>
</evidence>
<organism evidence="2 3">
    <name type="scientific">Synaphobranchus kaupii</name>
    <name type="common">Kaup's arrowtooth eel</name>
    <dbReference type="NCBI Taxonomy" id="118154"/>
    <lineage>
        <taxon>Eukaryota</taxon>
        <taxon>Metazoa</taxon>
        <taxon>Chordata</taxon>
        <taxon>Craniata</taxon>
        <taxon>Vertebrata</taxon>
        <taxon>Euteleostomi</taxon>
        <taxon>Actinopterygii</taxon>
        <taxon>Neopterygii</taxon>
        <taxon>Teleostei</taxon>
        <taxon>Anguilliformes</taxon>
        <taxon>Synaphobranchidae</taxon>
        <taxon>Synaphobranchus</taxon>
    </lineage>
</organism>
<keyword evidence="3" id="KW-1185">Reference proteome</keyword>